<keyword evidence="4 5" id="KW-0694">RNA-binding</keyword>
<comment type="subunit">
    <text evidence="4">Part of the 50S ribosomal subunit. Contacts protein L20.</text>
</comment>
<name>A0A8J7PE00_9BACT</name>
<sequence>MFAIVEACGRQYELEPGRYYDIDMTGEEEGATHVFDRVLMIVDGDKSTVGQPYVKGAKVTGKVISKLEVNEAHGRIQSNIKSAKIVVYHQKPKKGTRKKGGHRVQFTRVMVDSISVDDKVVAQAK</sequence>
<evidence type="ECO:0000313" key="7">
    <source>
        <dbReference type="Proteomes" id="UP000664277"/>
    </source>
</evidence>
<dbReference type="AlphaFoldDB" id="A0A8J7PE00"/>
<evidence type="ECO:0000313" key="6">
    <source>
        <dbReference type="EMBL" id="MBN8659993.1"/>
    </source>
</evidence>
<dbReference type="InterPro" id="IPR036164">
    <property type="entry name" value="bL21-like_sf"/>
</dbReference>
<proteinExistence type="inferred from homology"/>
<evidence type="ECO:0000256" key="2">
    <source>
        <dbReference type="ARBA" id="ARBA00022980"/>
    </source>
</evidence>
<organism evidence="6 7">
    <name type="scientific">Candidatus Obscuribacter phosphatis</name>
    <dbReference type="NCBI Taxonomy" id="1906157"/>
    <lineage>
        <taxon>Bacteria</taxon>
        <taxon>Bacillati</taxon>
        <taxon>Candidatus Melainabacteria</taxon>
        <taxon>Candidatus Obscuribacterales</taxon>
        <taxon>Candidatus Obscuribacteraceae</taxon>
        <taxon>Candidatus Obscuribacter</taxon>
    </lineage>
</organism>
<reference evidence="6" key="1">
    <citation type="submission" date="2021-02" db="EMBL/GenBank/DDBJ databases">
        <title>Genome-Resolved Metagenomics of a Microbial Community Performing Photosynthetic Biological Nutrient Removal.</title>
        <authorList>
            <person name="Mcdaniel E.A."/>
        </authorList>
    </citation>
    <scope>NUCLEOTIDE SEQUENCE</scope>
    <source>
        <strain evidence="6">UWPOB_OBS1</strain>
    </source>
</reference>
<dbReference type="GO" id="GO:0006412">
    <property type="term" value="P:translation"/>
    <property type="evidence" value="ECO:0007669"/>
    <property type="project" value="UniProtKB-UniRule"/>
</dbReference>
<dbReference type="GO" id="GO:0005840">
    <property type="term" value="C:ribosome"/>
    <property type="evidence" value="ECO:0007669"/>
    <property type="project" value="UniProtKB-KW"/>
</dbReference>
<protein>
    <recommendedName>
        <fullName evidence="4">Large ribosomal subunit protein bL21</fullName>
    </recommendedName>
</protein>
<dbReference type="GO" id="GO:1990904">
    <property type="term" value="C:ribonucleoprotein complex"/>
    <property type="evidence" value="ECO:0007669"/>
    <property type="project" value="UniProtKB-KW"/>
</dbReference>
<keyword evidence="3 4" id="KW-0687">Ribonucleoprotein</keyword>
<dbReference type="GO" id="GO:0003735">
    <property type="term" value="F:structural constituent of ribosome"/>
    <property type="evidence" value="ECO:0007669"/>
    <property type="project" value="InterPro"/>
</dbReference>
<dbReference type="GO" id="GO:0005737">
    <property type="term" value="C:cytoplasm"/>
    <property type="evidence" value="ECO:0007669"/>
    <property type="project" value="UniProtKB-ARBA"/>
</dbReference>
<comment type="similarity">
    <text evidence="1 4 5">Belongs to the bacterial ribosomal protein bL21 family.</text>
</comment>
<keyword evidence="4 5" id="KW-0699">rRNA-binding</keyword>
<comment type="caution">
    <text evidence="6">The sequence shown here is derived from an EMBL/GenBank/DDBJ whole genome shotgun (WGS) entry which is preliminary data.</text>
</comment>
<comment type="function">
    <text evidence="4 5">This protein binds to 23S rRNA in the presence of protein L20.</text>
</comment>
<dbReference type="EMBL" id="JAFLCK010000007">
    <property type="protein sequence ID" value="MBN8659993.1"/>
    <property type="molecule type" value="Genomic_DNA"/>
</dbReference>
<dbReference type="SUPFAM" id="SSF141091">
    <property type="entry name" value="L21p-like"/>
    <property type="match status" value="1"/>
</dbReference>
<dbReference type="Proteomes" id="UP000664277">
    <property type="component" value="Unassembled WGS sequence"/>
</dbReference>
<gene>
    <name evidence="4 6" type="primary">rplU</name>
    <name evidence="6" type="ORF">J0M35_06490</name>
</gene>
<dbReference type="NCBIfam" id="TIGR00061">
    <property type="entry name" value="L21"/>
    <property type="match status" value="1"/>
</dbReference>
<evidence type="ECO:0000256" key="5">
    <source>
        <dbReference type="RuleBase" id="RU000562"/>
    </source>
</evidence>
<dbReference type="PANTHER" id="PTHR21349">
    <property type="entry name" value="50S RIBOSOMAL PROTEIN L21"/>
    <property type="match status" value="1"/>
</dbReference>
<evidence type="ECO:0000256" key="1">
    <source>
        <dbReference type="ARBA" id="ARBA00008563"/>
    </source>
</evidence>
<dbReference type="InterPro" id="IPR028909">
    <property type="entry name" value="bL21-like"/>
</dbReference>
<dbReference type="Pfam" id="PF00829">
    <property type="entry name" value="Ribosomal_L21p"/>
    <property type="match status" value="2"/>
</dbReference>
<dbReference type="GO" id="GO:0019843">
    <property type="term" value="F:rRNA binding"/>
    <property type="evidence" value="ECO:0007669"/>
    <property type="project" value="UniProtKB-UniRule"/>
</dbReference>
<dbReference type="InterPro" id="IPR001787">
    <property type="entry name" value="Ribosomal_bL21"/>
</dbReference>
<evidence type="ECO:0000256" key="3">
    <source>
        <dbReference type="ARBA" id="ARBA00023274"/>
    </source>
</evidence>
<accession>A0A8J7PE00</accession>
<keyword evidence="2 4" id="KW-0689">Ribosomal protein</keyword>
<dbReference type="PANTHER" id="PTHR21349:SF0">
    <property type="entry name" value="LARGE RIBOSOMAL SUBUNIT PROTEIN BL21M"/>
    <property type="match status" value="1"/>
</dbReference>
<evidence type="ECO:0000256" key="4">
    <source>
        <dbReference type="HAMAP-Rule" id="MF_01363"/>
    </source>
</evidence>
<dbReference type="HAMAP" id="MF_01363">
    <property type="entry name" value="Ribosomal_bL21"/>
    <property type="match status" value="1"/>
</dbReference>